<keyword evidence="2" id="KW-1185">Reference proteome</keyword>
<reference evidence="1 2" key="1">
    <citation type="submission" date="2015-11" db="EMBL/GenBank/DDBJ databases">
        <title>Genomic analysis of 38 Legionella species identifies large and diverse effector repertoires.</title>
        <authorList>
            <person name="Burstein D."/>
            <person name="Amaro F."/>
            <person name="Zusman T."/>
            <person name="Lifshitz Z."/>
            <person name="Cohen O."/>
            <person name="Gilbert J.A."/>
            <person name="Pupko T."/>
            <person name="Shuman H.A."/>
            <person name="Segal G."/>
        </authorList>
    </citation>
    <scope>NUCLEOTIDE SEQUENCE [LARGE SCALE GENOMIC DNA]</scope>
    <source>
        <strain evidence="1 2">ATCC 49751</strain>
    </source>
</reference>
<proteinExistence type="predicted"/>
<dbReference type="AlphaFoldDB" id="A0A0W0VFF5"/>
<dbReference type="Proteomes" id="UP000054869">
    <property type="component" value="Unassembled WGS sequence"/>
</dbReference>
<organism evidence="1 2">
    <name type="scientific">Legionella lansingensis</name>
    <dbReference type="NCBI Taxonomy" id="45067"/>
    <lineage>
        <taxon>Bacteria</taxon>
        <taxon>Pseudomonadati</taxon>
        <taxon>Pseudomonadota</taxon>
        <taxon>Gammaproteobacteria</taxon>
        <taxon>Legionellales</taxon>
        <taxon>Legionellaceae</taxon>
        <taxon>Legionella</taxon>
    </lineage>
</organism>
<evidence type="ECO:0000313" key="2">
    <source>
        <dbReference type="Proteomes" id="UP000054869"/>
    </source>
</evidence>
<gene>
    <name evidence="1" type="ORF">Llan_2429</name>
</gene>
<protein>
    <submittedName>
        <fullName evidence="1">Uncharacterized protein</fullName>
    </submittedName>
</protein>
<dbReference type="EMBL" id="LNYI01000057">
    <property type="protein sequence ID" value="KTD18826.1"/>
    <property type="molecule type" value="Genomic_DNA"/>
</dbReference>
<comment type="caution">
    <text evidence="1">The sequence shown here is derived from an EMBL/GenBank/DDBJ whole genome shotgun (WGS) entry which is preliminary data.</text>
</comment>
<sequence length="102" mass="11723">MSVSSILDTLFQHSIHLSRISSLSPLIESIICTKKTKLTLVGRDLSGKLGTQERSCIRRVDRCLANTYYQNNSIEIYSSLSHWLLEHYPKQAGYTWKDYSNI</sequence>
<dbReference type="PATRIC" id="fig|45067.4.peg.2549"/>
<evidence type="ECO:0000313" key="1">
    <source>
        <dbReference type="EMBL" id="KTD18826.1"/>
    </source>
</evidence>
<accession>A0A0W0VFF5</accession>
<name>A0A0W0VFF5_9GAMM</name>